<dbReference type="InterPro" id="IPR012373">
    <property type="entry name" value="Ferrdict_sens_TM"/>
</dbReference>
<reference evidence="4 5" key="1">
    <citation type="submission" date="2020-08" db="EMBL/GenBank/DDBJ databases">
        <title>Genome public.</title>
        <authorList>
            <person name="Liu C."/>
            <person name="Sun Q."/>
        </authorList>
    </citation>
    <scope>NUCLEOTIDE SEQUENCE [LARGE SCALE GENOMIC DNA]</scope>
    <source>
        <strain evidence="4 5">NSJ-56</strain>
    </source>
</reference>
<keyword evidence="1" id="KW-1133">Transmembrane helix</keyword>
<gene>
    <name evidence="4" type="ORF">H8S64_10980</name>
</gene>
<dbReference type="InterPro" id="IPR006860">
    <property type="entry name" value="FecR"/>
</dbReference>
<evidence type="ECO:0000256" key="1">
    <source>
        <dbReference type="SAM" id="Phobius"/>
    </source>
</evidence>
<proteinExistence type="predicted"/>
<dbReference type="Proteomes" id="UP000646484">
    <property type="component" value="Unassembled WGS sequence"/>
</dbReference>
<dbReference type="Gene3D" id="2.60.120.1440">
    <property type="match status" value="1"/>
</dbReference>
<comment type="caution">
    <text evidence="4">The sequence shown here is derived from an EMBL/GenBank/DDBJ whole genome shotgun (WGS) entry which is preliminary data.</text>
</comment>
<sequence length="359" mass="40930">MKTDADKYLNRPIGENEDELLDEIWNSLPEEEREEHILNENYQDVKSRIRRRRNTRRMYWISGSVAAACVFVFLFLLFRPTALQDVPVYAQLDNMGVSVCNEQVQLIVGDSAVSNLGSDAKINVDKHSNVALQSADGKKIMLQEAKVLKIYVPSGKHFNLELTDGTRIVLNADTWFEYPSTFDSQSERRVKINGEGFFEVKSDTTKPFYVEIPNGESIRVLGTCFNVSAYEDNTENVTTLLSGKIAYHVPANNQTVTLSPNEQIRVDKGTNKVKKHEVDAAEYAMWKEGVIYFNNEKLSVLAKKLSRMYGIDIQVSEEHHDSRFSGMIRHERGIDYITRLVTTTSNIKCIIENGIIYLK</sequence>
<feature type="transmembrane region" description="Helical" evidence="1">
    <location>
        <begin position="58"/>
        <end position="78"/>
    </location>
</feature>
<feature type="domain" description="Protein FecR C-terminal" evidence="3">
    <location>
        <begin position="291"/>
        <end position="357"/>
    </location>
</feature>
<dbReference type="RefSeq" id="WP_186976093.1">
    <property type="nucleotide sequence ID" value="NZ_JACOOH010000004.1"/>
</dbReference>
<keyword evidence="5" id="KW-1185">Reference proteome</keyword>
<dbReference type="InterPro" id="IPR032508">
    <property type="entry name" value="FecR_C"/>
</dbReference>
<dbReference type="Pfam" id="PF16344">
    <property type="entry name" value="FecR_C"/>
    <property type="match status" value="1"/>
</dbReference>
<evidence type="ECO:0000313" key="5">
    <source>
        <dbReference type="Proteomes" id="UP000646484"/>
    </source>
</evidence>
<keyword evidence="1" id="KW-0812">Transmembrane</keyword>
<evidence type="ECO:0000313" key="4">
    <source>
        <dbReference type="EMBL" id="MBC5621622.1"/>
    </source>
</evidence>
<accession>A0ABR7D133</accession>
<feature type="domain" description="FecR protein" evidence="2">
    <location>
        <begin position="151"/>
        <end position="245"/>
    </location>
</feature>
<dbReference type="EMBL" id="JACOOH010000004">
    <property type="protein sequence ID" value="MBC5621622.1"/>
    <property type="molecule type" value="Genomic_DNA"/>
</dbReference>
<evidence type="ECO:0000259" key="3">
    <source>
        <dbReference type="Pfam" id="PF16344"/>
    </source>
</evidence>
<evidence type="ECO:0000259" key="2">
    <source>
        <dbReference type="Pfam" id="PF04773"/>
    </source>
</evidence>
<dbReference type="Gene3D" id="3.55.50.30">
    <property type="match status" value="1"/>
</dbReference>
<dbReference type="Pfam" id="PF04773">
    <property type="entry name" value="FecR"/>
    <property type="match status" value="1"/>
</dbReference>
<protein>
    <submittedName>
        <fullName evidence="4">FecR domain-containing protein</fullName>
    </submittedName>
</protein>
<name>A0ABR7D133_9BACT</name>
<dbReference type="PANTHER" id="PTHR30273">
    <property type="entry name" value="PERIPLASMIC SIGNAL SENSOR AND SIGMA FACTOR ACTIVATOR FECR-RELATED"/>
    <property type="match status" value="1"/>
</dbReference>
<organism evidence="4 5">
    <name type="scientific">Butyricimonas hominis</name>
    <dbReference type="NCBI Taxonomy" id="2763032"/>
    <lineage>
        <taxon>Bacteria</taxon>
        <taxon>Pseudomonadati</taxon>
        <taxon>Bacteroidota</taxon>
        <taxon>Bacteroidia</taxon>
        <taxon>Bacteroidales</taxon>
        <taxon>Odoribacteraceae</taxon>
        <taxon>Butyricimonas</taxon>
    </lineage>
</organism>
<keyword evidence="1" id="KW-0472">Membrane</keyword>
<dbReference type="PANTHER" id="PTHR30273:SF2">
    <property type="entry name" value="PROTEIN FECR"/>
    <property type="match status" value="1"/>
</dbReference>